<feature type="region of interest" description="Disordered" evidence="1">
    <location>
        <begin position="1"/>
        <end position="50"/>
    </location>
</feature>
<dbReference type="InterPro" id="IPR007344">
    <property type="entry name" value="GrpB/CoaE"/>
</dbReference>
<proteinExistence type="predicted"/>
<dbReference type="AlphaFoldDB" id="A0A9X3NN92"/>
<dbReference type="Pfam" id="PF04229">
    <property type="entry name" value="GrpB"/>
    <property type="match status" value="1"/>
</dbReference>
<organism evidence="2 3">
    <name type="scientific">Streptomonospora mangrovi</name>
    <dbReference type="NCBI Taxonomy" id="2883123"/>
    <lineage>
        <taxon>Bacteria</taxon>
        <taxon>Bacillati</taxon>
        <taxon>Actinomycetota</taxon>
        <taxon>Actinomycetes</taxon>
        <taxon>Streptosporangiales</taxon>
        <taxon>Nocardiopsidaceae</taxon>
        <taxon>Streptomonospora</taxon>
    </lineage>
</organism>
<sequence length="224" mass="24220">MPLDQLPEPVAEAPGAEDPRAGSGAPAGGAGAPPPLPSRAPGAAPAPLQRPHFRDGRVLLVDYDPKWPYLYQREADRIRDALGGAALAVEHVGSTSVPGLAAKPCVDVLLAVADPADEDAYVPQLEAAGYVLRHREPDFHEHRLLNGPDVNVNLHVFAAGCPEIERMLLFRDRLRADGADRDLYLRTKRALAERTWREVQDYADAKSEVVEEILARARAAAKPA</sequence>
<comment type="caution">
    <text evidence="2">The sequence shown here is derived from an EMBL/GenBank/DDBJ whole genome shotgun (WGS) entry which is preliminary data.</text>
</comment>
<dbReference type="PANTHER" id="PTHR34822">
    <property type="entry name" value="GRPB DOMAIN PROTEIN (AFU_ORTHOLOGUE AFUA_1G01530)"/>
    <property type="match status" value="1"/>
</dbReference>
<dbReference type="EMBL" id="JAJAQC010000039">
    <property type="protein sequence ID" value="MDA0566612.1"/>
    <property type="molecule type" value="Genomic_DNA"/>
</dbReference>
<accession>A0A9X3NN92</accession>
<protein>
    <submittedName>
        <fullName evidence="2">GrpB family protein</fullName>
    </submittedName>
</protein>
<gene>
    <name evidence="2" type="ORF">LG943_20185</name>
</gene>
<keyword evidence="3" id="KW-1185">Reference proteome</keyword>
<dbReference type="PANTHER" id="PTHR34822:SF1">
    <property type="entry name" value="GRPB FAMILY PROTEIN"/>
    <property type="match status" value="1"/>
</dbReference>
<dbReference type="RefSeq" id="WP_270073871.1">
    <property type="nucleotide sequence ID" value="NZ_JAJAQC010000039.1"/>
</dbReference>
<evidence type="ECO:0000313" key="3">
    <source>
        <dbReference type="Proteomes" id="UP001140076"/>
    </source>
</evidence>
<dbReference type="Gene3D" id="3.30.460.10">
    <property type="entry name" value="Beta Polymerase, domain 2"/>
    <property type="match status" value="1"/>
</dbReference>
<dbReference type="SUPFAM" id="SSF81301">
    <property type="entry name" value="Nucleotidyltransferase"/>
    <property type="match status" value="1"/>
</dbReference>
<name>A0A9X3NN92_9ACTN</name>
<reference evidence="2" key="1">
    <citation type="submission" date="2021-10" db="EMBL/GenBank/DDBJ databases">
        <title>Streptomonospora sp. nov., isolated from mangrove soil.</title>
        <authorList>
            <person name="Chen X."/>
            <person name="Ge X."/>
            <person name="Liu W."/>
        </authorList>
    </citation>
    <scope>NUCLEOTIDE SEQUENCE</scope>
    <source>
        <strain evidence="2">S1-112</strain>
    </source>
</reference>
<dbReference type="InterPro" id="IPR043519">
    <property type="entry name" value="NT_sf"/>
</dbReference>
<evidence type="ECO:0000313" key="2">
    <source>
        <dbReference type="EMBL" id="MDA0566612.1"/>
    </source>
</evidence>
<evidence type="ECO:0000256" key="1">
    <source>
        <dbReference type="SAM" id="MobiDB-lite"/>
    </source>
</evidence>
<dbReference type="Proteomes" id="UP001140076">
    <property type="component" value="Unassembled WGS sequence"/>
</dbReference>